<dbReference type="Pfam" id="PF16571">
    <property type="entry name" value="FBP_C"/>
    <property type="match status" value="1"/>
</dbReference>
<accession>A0A0D0NRY2</accession>
<dbReference type="InterPro" id="IPR032330">
    <property type="entry name" value="EF-G-binding_C"/>
</dbReference>
<comment type="caution">
    <text evidence="2">The sequence shown here is derived from an EMBL/GenBank/DDBJ whole genome shotgun (WGS) entry which is preliminary data.</text>
</comment>
<evidence type="ECO:0000313" key="2">
    <source>
        <dbReference type="EMBL" id="KIQ61886.1"/>
    </source>
</evidence>
<reference evidence="2 3" key="1">
    <citation type="submission" date="2015-02" db="EMBL/GenBank/DDBJ databases">
        <title>Draft genome sequence of Kitasatospora griseola MF730-N6, a bafilomycin, terpentecin and satosporin producer.</title>
        <authorList>
            <person name="Arens J.C."/>
            <person name="Haltli B."/>
            <person name="Kerr R.G."/>
        </authorList>
    </citation>
    <scope>NUCLEOTIDE SEQUENCE [LARGE SCALE GENOMIC DNA]</scope>
    <source>
        <strain evidence="2 3">MF730-N6</strain>
    </source>
</reference>
<dbReference type="EMBL" id="JXZB01000004">
    <property type="protein sequence ID" value="KIQ61886.1"/>
    <property type="molecule type" value="Genomic_DNA"/>
</dbReference>
<feature type="domain" description="Elongation factor G-binding protein C-terminal treble-clef zinc-finger" evidence="1">
    <location>
        <begin position="8"/>
        <end position="165"/>
    </location>
</feature>
<proteinExistence type="predicted"/>
<dbReference type="OrthoDB" id="4171838at2"/>
<organism evidence="2 3">
    <name type="scientific">Kitasatospora griseola</name>
    <name type="common">Streptomyces griseolosporeus</name>
    <dbReference type="NCBI Taxonomy" id="2064"/>
    <lineage>
        <taxon>Bacteria</taxon>
        <taxon>Bacillati</taxon>
        <taxon>Actinomycetota</taxon>
        <taxon>Actinomycetes</taxon>
        <taxon>Kitasatosporales</taxon>
        <taxon>Streptomycetaceae</taxon>
        <taxon>Kitasatospora</taxon>
    </lineage>
</organism>
<name>A0A0D0NRY2_KITGR</name>
<keyword evidence="3" id="KW-1185">Reference proteome</keyword>
<dbReference type="AlphaFoldDB" id="A0A0D0NRY2"/>
<evidence type="ECO:0000259" key="1">
    <source>
        <dbReference type="Pfam" id="PF16571"/>
    </source>
</evidence>
<dbReference type="RefSeq" id="WP_043913609.1">
    <property type="nucleotide sequence ID" value="NZ_JXZB01000004.1"/>
</dbReference>
<dbReference type="STRING" id="2064.TR51_21850"/>
<gene>
    <name evidence="2" type="ORF">TR51_21850</name>
</gene>
<sequence length="167" mass="17846">MRALTEAEIRASFVNCTKGEASRARLPRELAELDWAGLDFLGWREPGAPDRGYLVAEFEGRTVGVALRLAQRPGAGRGGAMCSICLTAHPASGVALMTARRAGRGAAAEEYASAGEYFCSDLACPLYVRGRKRVAAGGARMTESLDAEQRVARMRANLAGFLGRVVR</sequence>
<dbReference type="Proteomes" id="UP000032066">
    <property type="component" value="Unassembled WGS sequence"/>
</dbReference>
<dbReference type="PATRIC" id="fig|2064.6.peg.4695"/>
<evidence type="ECO:0000313" key="3">
    <source>
        <dbReference type="Proteomes" id="UP000032066"/>
    </source>
</evidence>
<protein>
    <submittedName>
        <fullName evidence="2">FBP domain-containing protein</fullName>
    </submittedName>
</protein>